<dbReference type="InterPro" id="IPR036116">
    <property type="entry name" value="FN3_sf"/>
</dbReference>
<keyword evidence="1" id="KW-1133">Transmembrane helix</keyword>
<feature type="transmembrane region" description="Helical" evidence="1">
    <location>
        <begin position="212"/>
        <end position="239"/>
    </location>
</feature>
<dbReference type="InterPro" id="IPR003961">
    <property type="entry name" value="FN3_dom"/>
</dbReference>
<proteinExistence type="predicted"/>
<dbReference type="CDD" id="cd00063">
    <property type="entry name" value="FN3"/>
    <property type="match status" value="1"/>
</dbReference>
<dbReference type="InterPro" id="IPR038081">
    <property type="entry name" value="CalX-like_sf"/>
</dbReference>
<evidence type="ECO:0000313" key="3">
    <source>
        <dbReference type="Proteomes" id="UP001174909"/>
    </source>
</evidence>
<evidence type="ECO:0000313" key="2">
    <source>
        <dbReference type="EMBL" id="CAI8019645.1"/>
    </source>
</evidence>
<dbReference type="Gene3D" id="2.60.40.2030">
    <property type="match status" value="1"/>
</dbReference>
<name>A0AA35WM93_GEOBA</name>
<sequence length="299" mass="33183">MAKTASLTATADVDYTPVVIMRLSLNGTRRTECFEIQTFDNDGPNYPLEFKVRLGVSGQANIQQERDSVTVTITDDDGTPLAPVITDIKLLESDRDDGQSKSYNLTFSWKVTLDELRPVDFFTGTLTLRGVRDTNSSSDGDGKSNSKSYNFTVDGNTTTEYTVVGVEPASEYTVTVCAWNSRGSNCSLPGTHSSKVGGVKEDEEDDGLPAGVIVSIVLLVVFVLVCCCLCCLCFCLFCCKFKLSDWISYRPEKREKKYAAEYKSYRECHTWQGGYKTQSYHTWQGEIDSDFDSDLGDEV</sequence>
<accession>A0AA35WM93</accession>
<dbReference type="EMBL" id="CASHTH010001767">
    <property type="protein sequence ID" value="CAI8019645.1"/>
    <property type="molecule type" value="Genomic_DNA"/>
</dbReference>
<evidence type="ECO:0000256" key="1">
    <source>
        <dbReference type="SAM" id="Phobius"/>
    </source>
</evidence>
<dbReference type="InterPro" id="IPR013783">
    <property type="entry name" value="Ig-like_fold"/>
</dbReference>
<keyword evidence="1" id="KW-0472">Membrane</keyword>
<dbReference type="SUPFAM" id="SSF49265">
    <property type="entry name" value="Fibronectin type III"/>
    <property type="match status" value="1"/>
</dbReference>
<protein>
    <recommendedName>
        <fullName evidence="4">Fibronectin type-III domain-containing protein</fullName>
    </recommendedName>
</protein>
<dbReference type="SUPFAM" id="SSF141072">
    <property type="entry name" value="CalX-like"/>
    <property type="match status" value="1"/>
</dbReference>
<keyword evidence="1" id="KW-0812">Transmembrane</keyword>
<dbReference type="AlphaFoldDB" id="A0AA35WM93"/>
<organism evidence="2 3">
    <name type="scientific">Geodia barretti</name>
    <name type="common">Barrett's horny sponge</name>
    <dbReference type="NCBI Taxonomy" id="519541"/>
    <lineage>
        <taxon>Eukaryota</taxon>
        <taxon>Metazoa</taxon>
        <taxon>Porifera</taxon>
        <taxon>Demospongiae</taxon>
        <taxon>Heteroscleromorpha</taxon>
        <taxon>Tetractinellida</taxon>
        <taxon>Astrophorina</taxon>
        <taxon>Geodiidae</taxon>
        <taxon>Geodia</taxon>
    </lineage>
</organism>
<evidence type="ECO:0008006" key="4">
    <source>
        <dbReference type="Google" id="ProtNLM"/>
    </source>
</evidence>
<reference evidence="2" key="1">
    <citation type="submission" date="2023-03" db="EMBL/GenBank/DDBJ databases">
        <authorList>
            <person name="Steffen K."/>
            <person name="Cardenas P."/>
        </authorList>
    </citation>
    <scope>NUCLEOTIDE SEQUENCE</scope>
</reference>
<gene>
    <name evidence="2" type="ORF">GBAR_LOCUS11797</name>
</gene>
<dbReference type="Gene3D" id="2.60.40.10">
    <property type="entry name" value="Immunoglobulins"/>
    <property type="match status" value="1"/>
</dbReference>
<keyword evidence="3" id="KW-1185">Reference proteome</keyword>
<dbReference type="Proteomes" id="UP001174909">
    <property type="component" value="Unassembled WGS sequence"/>
</dbReference>
<comment type="caution">
    <text evidence="2">The sequence shown here is derived from an EMBL/GenBank/DDBJ whole genome shotgun (WGS) entry which is preliminary data.</text>
</comment>